<feature type="compositionally biased region" description="Polar residues" evidence="1">
    <location>
        <begin position="47"/>
        <end position="57"/>
    </location>
</feature>
<sequence length="845" mass="94943">MDQKQGPSLLEYARFHEIATPSTTVNPLEYIDQILENSPSSKDEYSPASNSHTTTPWKSIDGQLDSEKLSLGKNDAQLLSTVIRHSRAERVEAYWGHFLPSLPKIEGLKVELPILPTHHESEINSLTSSVRSRRGNEALSLLQTCLPYSLPKFSKCFNTCHGIDKKTEMERLNCTRESFLLIQNARKCGDISTTTDCLETHLQAYEAFCGPSPVLVPIDFDELYNPPPSPKPQMLPSPASSNPIKRHESPHYLQKMDTLVSIPLEFSEGGTRARGSKNEVFSNAQREEEVRSFQECSPPIGYATSDFREVENAESEEDLYHPPDSTWNLAQSVVSTRLKVELAPGRSFSALQHTTSFPSTFQSNPCSTYQETMNDGNIDFGHPVEVEQGTQDFAEGEILEMPKPLGNRYGGSLDSMVVNTNWCDLNRRVNKQDITVNDSSTPDGPTLLGETCRQQVQQHMEDQMSYHQRKRKTVKYDHRLKKEQHRDGKKRAAIQPPAISQGLNSPSSFTVLGSLPAFMATRDIAPKRRVNAERPFFATKNQQPIDDRTERQNPAVVSNQYAEPSHFRLTRILEYTKDPLPTLIYRAYDTINHDIEHEAGIIISPSIGAILTTSQATTQLYLPGHKPARPHLDDIKDINSPLRERIILLAPRYERLYVLIIHSRGIAKHSTADKRTLASITSLTAFCNSVSKYSTIIPLIIAPSAPETIAQWILGLAYKHSFRLPETSLPWSIGFTSIKPSINKSSIDPMMIETETQWELFLRHAGLNPFAAQVVLLVLREEEKLSLDSTCEQGTVSALSRFVEMSTKTRRRLFAGLIGERVLERVEATMDNDGQCGWALSFDVV</sequence>
<dbReference type="InterPro" id="IPR055528">
    <property type="entry name" value="DUF7102"/>
</dbReference>
<accession>A0A017SJ88</accession>
<evidence type="ECO:0000313" key="4">
    <source>
        <dbReference type="EMBL" id="EYE96380.1"/>
    </source>
</evidence>
<dbReference type="Pfam" id="PF23394">
    <property type="entry name" value="DUF7102"/>
    <property type="match status" value="1"/>
</dbReference>
<dbReference type="RefSeq" id="XP_040640068.1">
    <property type="nucleotide sequence ID" value="XM_040780087.1"/>
</dbReference>
<feature type="domain" description="SAM-like" evidence="3">
    <location>
        <begin position="752"/>
        <end position="829"/>
    </location>
</feature>
<evidence type="ECO:0000256" key="1">
    <source>
        <dbReference type="SAM" id="MobiDB-lite"/>
    </source>
</evidence>
<feature type="compositionally biased region" description="Basic residues" evidence="1">
    <location>
        <begin position="480"/>
        <end position="492"/>
    </location>
</feature>
<dbReference type="InterPro" id="IPR057559">
    <property type="entry name" value="SAM_6"/>
</dbReference>
<feature type="compositionally biased region" description="Pro residues" evidence="1">
    <location>
        <begin position="225"/>
        <end position="235"/>
    </location>
</feature>
<name>A0A017SJ88_ASPRC</name>
<feature type="region of interest" description="Disordered" evidence="1">
    <location>
        <begin position="270"/>
        <end position="298"/>
    </location>
</feature>
<dbReference type="GeneID" id="63695211"/>
<reference evidence="5" key="1">
    <citation type="journal article" date="2014" name="Nat. Commun.">
        <title>Genomic adaptations of the halophilic Dead Sea filamentous fungus Eurotium rubrum.</title>
        <authorList>
            <person name="Kis-Papo T."/>
            <person name="Weig A.R."/>
            <person name="Riley R."/>
            <person name="Persoh D."/>
            <person name="Salamov A."/>
            <person name="Sun H."/>
            <person name="Lipzen A."/>
            <person name="Wasser S.P."/>
            <person name="Rambold G."/>
            <person name="Grigoriev I.V."/>
            <person name="Nevo E."/>
        </authorList>
    </citation>
    <scope>NUCLEOTIDE SEQUENCE [LARGE SCALE GENOMIC DNA]</scope>
    <source>
        <strain evidence="5">CBS 135680</strain>
    </source>
</reference>
<feature type="region of interest" description="Disordered" evidence="1">
    <location>
        <begin position="39"/>
        <end position="59"/>
    </location>
</feature>
<dbReference type="Proteomes" id="UP000019804">
    <property type="component" value="Unassembled WGS sequence"/>
</dbReference>
<feature type="domain" description="DUF7102" evidence="2">
    <location>
        <begin position="565"/>
        <end position="724"/>
    </location>
</feature>
<evidence type="ECO:0000259" key="3">
    <source>
        <dbReference type="Pfam" id="PF23395"/>
    </source>
</evidence>
<organism evidence="4 5">
    <name type="scientific">Aspergillus ruber (strain CBS 135680)</name>
    <dbReference type="NCBI Taxonomy" id="1388766"/>
    <lineage>
        <taxon>Eukaryota</taxon>
        <taxon>Fungi</taxon>
        <taxon>Dikarya</taxon>
        <taxon>Ascomycota</taxon>
        <taxon>Pezizomycotina</taxon>
        <taxon>Eurotiomycetes</taxon>
        <taxon>Eurotiomycetidae</taxon>
        <taxon>Eurotiales</taxon>
        <taxon>Aspergillaceae</taxon>
        <taxon>Aspergillus</taxon>
        <taxon>Aspergillus subgen. Aspergillus</taxon>
    </lineage>
</organism>
<dbReference type="OrthoDB" id="3647246at2759"/>
<evidence type="ECO:0000259" key="2">
    <source>
        <dbReference type="Pfam" id="PF23394"/>
    </source>
</evidence>
<proteinExistence type="predicted"/>
<gene>
    <name evidence="4" type="ORF">EURHEDRAFT_401467</name>
</gene>
<evidence type="ECO:0000313" key="5">
    <source>
        <dbReference type="Proteomes" id="UP000019804"/>
    </source>
</evidence>
<feature type="region of interest" description="Disordered" evidence="1">
    <location>
        <begin position="480"/>
        <end position="505"/>
    </location>
</feature>
<dbReference type="EMBL" id="KK088418">
    <property type="protein sequence ID" value="EYE96380.1"/>
    <property type="molecule type" value="Genomic_DNA"/>
</dbReference>
<protein>
    <submittedName>
        <fullName evidence="4">Uncharacterized protein</fullName>
    </submittedName>
</protein>
<keyword evidence="5" id="KW-1185">Reference proteome</keyword>
<dbReference type="Pfam" id="PF23395">
    <property type="entry name" value="SAM_6"/>
    <property type="match status" value="1"/>
</dbReference>
<dbReference type="AlphaFoldDB" id="A0A017SJ88"/>
<feature type="region of interest" description="Disordered" evidence="1">
    <location>
        <begin position="225"/>
        <end position="246"/>
    </location>
</feature>
<dbReference type="HOGENOM" id="CLU_328709_0_0_1"/>